<sequence>MPESVTAKSPYLFTLPGNSKETGSLSFWENLDLFPEGIQRCFWIYGVQEGESRGNHAHWQESQVIVAVAGKIFLDIQSVQGEVFKFELSSPEQAVYIPPLHWLVARFTSNSVLLGMSDQAFSEDDYIRDLDYFGKLQKGDK</sequence>
<proteinExistence type="predicted"/>
<protein>
    <submittedName>
        <fullName evidence="2">WxcM-like, C-terminal</fullName>
    </submittedName>
</protein>
<feature type="domain" description="Sugar 3,4-ketoisomerase QdtA cupin" evidence="1">
    <location>
        <begin position="13"/>
        <end position="136"/>
    </location>
</feature>
<name>A0ABY1P1E7_9BACT</name>
<gene>
    <name evidence="2" type="ORF">SAMN06265367_103357</name>
</gene>
<dbReference type="SUPFAM" id="SSF51182">
    <property type="entry name" value="RmlC-like cupins"/>
    <property type="match status" value="1"/>
</dbReference>
<dbReference type="RefSeq" id="WP_283412873.1">
    <property type="nucleotide sequence ID" value="NZ_FXUA01000003.1"/>
</dbReference>
<evidence type="ECO:0000259" key="1">
    <source>
        <dbReference type="Pfam" id="PF05523"/>
    </source>
</evidence>
<dbReference type="Gene3D" id="2.60.120.10">
    <property type="entry name" value="Jelly Rolls"/>
    <property type="match status" value="1"/>
</dbReference>
<dbReference type="EMBL" id="FXUA01000003">
    <property type="protein sequence ID" value="SMP21748.1"/>
    <property type="molecule type" value="Genomic_DNA"/>
</dbReference>
<dbReference type="InterPro" id="IPR014710">
    <property type="entry name" value="RmlC-like_jellyroll"/>
</dbReference>
<dbReference type="InterPro" id="IPR011051">
    <property type="entry name" value="RmlC_Cupin_sf"/>
</dbReference>
<evidence type="ECO:0000313" key="2">
    <source>
        <dbReference type="EMBL" id="SMP21748.1"/>
    </source>
</evidence>
<dbReference type="Pfam" id="PF05523">
    <property type="entry name" value="FdtA"/>
    <property type="match status" value="1"/>
</dbReference>
<evidence type="ECO:0000313" key="3">
    <source>
        <dbReference type="Proteomes" id="UP001157915"/>
    </source>
</evidence>
<organism evidence="2 3">
    <name type="scientific">Algoriphagus winogradskyi</name>
    <dbReference type="NCBI Taxonomy" id="237017"/>
    <lineage>
        <taxon>Bacteria</taxon>
        <taxon>Pseudomonadati</taxon>
        <taxon>Bacteroidota</taxon>
        <taxon>Cytophagia</taxon>
        <taxon>Cytophagales</taxon>
        <taxon>Cyclobacteriaceae</taxon>
        <taxon>Algoriphagus</taxon>
    </lineage>
</organism>
<comment type="caution">
    <text evidence="2">The sequence shown here is derived from an EMBL/GenBank/DDBJ whole genome shotgun (WGS) entry which is preliminary data.</text>
</comment>
<reference evidence="2 3" key="1">
    <citation type="submission" date="2017-05" db="EMBL/GenBank/DDBJ databases">
        <authorList>
            <person name="Varghese N."/>
            <person name="Submissions S."/>
        </authorList>
    </citation>
    <scope>NUCLEOTIDE SEQUENCE [LARGE SCALE GENOMIC DNA]</scope>
    <source>
        <strain evidence="2 3">DSM 15360</strain>
    </source>
</reference>
<dbReference type="Proteomes" id="UP001157915">
    <property type="component" value="Unassembled WGS sequence"/>
</dbReference>
<accession>A0ABY1P1E7</accession>
<dbReference type="InterPro" id="IPR008894">
    <property type="entry name" value="QdtA_cupin_dom"/>
</dbReference>
<keyword evidence="3" id="KW-1185">Reference proteome</keyword>
<dbReference type="CDD" id="cd20292">
    <property type="entry name" value="cupin_QdtA-like"/>
    <property type="match status" value="1"/>
</dbReference>